<dbReference type="PROSITE" id="PS50093">
    <property type="entry name" value="PKD"/>
    <property type="match status" value="1"/>
</dbReference>
<evidence type="ECO:0000313" key="5">
    <source>
        <dbReference type="Proteomes" id="UP000182146"/>
    </source>
</evidence>
<dbReference type="CDD" id="cd15482">
    <property type="entry name" value="Sialidase_non-viral"/>
    <property type="match status" value="1"/>
</dbReference>
<dbReference type="Gene3D" id="2.120.10.80">
    <property type="entry name" value="Kelch-type beta propeller"/>
    <property type="match status" value="1"/>
</dbReference>
<accession>A0A1G9SCG8</accession>
<dbReference type="OrthoDB" id="1776524at2"/>
<evidence type="ECO:0000256" key="2">
    <source>
        <dbReference type="ARBA" id="ARBA00022737"/>
    </source>
</evidence>
<dbReference type="InterPro" id="IPR000601">
    <property type="entry name" value="PKD_dom"/>
</dbReference>
<keyword evidence="2" id="KW-0677">Repeat</keyword>
<dbReference type="Gene3D" id="2.60.120.200">
    <property type="match status" value="1"/>
</dbReference>
<dbReference type="SUPFAM" id="SSF49299">
    <property type="entry name" value="PKD domain"/>
    <property type="match status" value="2"/>
</dbReference>
<dbReference type="Pfam" id="PF07581">
    <property type="entry name" value="Glug"/>
    <property type="match status" value="2"/>
</dbReference>
<evidence type="ECO:0000313" key="4">
    <source>
        <dbReference type="EMBL" id="SDM33193.1"/>
    </source>
</evidence>
<dbReference type="InterPro" id="IPR037293">
    <property type="entry name" value="Gal_Oxidase_central_sf"/>
</dbReference>
<dbReference type="Gene3D" id="2.160.20.110">
    <property type="match status" value="1"/>
</dbReference>
<dbReference type="InterPro" id="IPR015915">
    <property type="entry name" value="Kelch-typ_b-propeller"/>
</dbReference>
<dbReference type="PANTHER" id="PTHR46228:SF2">
    <property type="entry name" value="KELCH REPEAT PROTEIN (AFU_ORTHOLOGUE AFUA_4G14350)"/>
    <property type="match status" value="1"/>
</dbReference>
<dbReference type="EMBL" id="FNGU01000005">
    <property type="protein sequence ID" value="SDM33193.1"/>
    <property type="molecule type" value="Genomic_DNA"/>
</dbReference>
<dbReference type="InterPro" id="IPR011493">
    <property type="entry name" value="GLUG"/>
</dbReference>
<dbReference type="AlphaFoldDB" id="A0A1G9SCG8"/>
<keyword evidence="1" id="KW-0880">Kelch repeat</keyword>
<dbReference type="NCBIfam" id="NF038128">
    <property type="entry name" value="choice_anch_J"/>
    <property type="match status" value="1"/>
</dbReference>
<feature type="domain" description="PKD" evidence="3">
    <location>
        <begin position="523"/>
        <end position="574"/>
    </location>
</feature>
<dbReference type="Gene3D" id="2.60.40.10">
    <property type="entry name" value="Immunoglobulins"/>
    <property type="match status" value="1"/>
</dbReference>
<organism evidence="4 5">
    <name type="scientific">Geoalkalibacter ferrihydriticus</name>
    <dbReference type="NCBI Taxonomy" id="392333"/>
    <lineage>
        <taxon>Bacteria</taxon>
        <taxon>Pseudomonadati</taxon>
        <taxon>Thermodesulfobacteriota</taxon>
        <taxon>Desulfuromonadia</taxon>
        <taxon>Desulfuromonadales</taxon>
        <taxon>Geoalkalibacteraceae</taxon>
        <taxon>Geoalkalibacter</taxon>
    </lineage>
</organism>
<sequence length="1261" mass="134841">MGVVCMSSGPMAGRGCWKFWVQLVFVAALSCFSVGAVFAQGVESFEGAFPPEGWSLYNAGDSLPWEKSYAQVHSGGGSAVHTHNSTAYQDSWLITPQISVAHGDVVSFWEYTTYASWYDKHSLWVCEQDCLAPPMNWMEMQEFAAPVGGWREQTVDLSAYAGSQVYLAFRYQGENAAMWFIDDVAFPQQEVIPPVEADFDFAPTGGIAPLWVEFTDQSTGSPTGWSWYFGDEDFSEEWSPLTVNAGWAERARHSSVVLPDGTILLMGGSVPLVGNTNDIWKSLDGGLSWQQVSAAAAWPERQQHSTVVLPDGSVVLMGGWYQNDVWMTEDQGESWTLQNAAAGWAQRIGHSSVVLSDGTILLMGGFEAGAHKNDVWRSTDRGVTWEKVVENAEWPVRAAHKSVVLPDDRIVILGGADSNWDNLNDVWLSNDGGATWEQMTASAAWPERHAHAAVSLPDGSILLLGGRGGDYGPYFNDIWLSRDQGATWTQVSESTGWSQRFDHAAVVAPDGGVLVLGGMETGGGPYVNDVWRLETVGSTEQDPDHLYSVSGSYQVALRAYNNFGFSTIIKPLSVGVSEFAVGSGTPEDPYQIATAEQLDAVRNYLDRHFILTADIDLSVYSDGEGWEPVGTMSDPFVGTFSGEGHSISSMNVNRPLEDNLGLFGYVRGAEIQGLNLEAINVVGRNVVGALVGMAHQNCLIEDVSAFGSVAGSSYVGGLVGELSTSGIIRNAQFSGTVSGEYQTGGLVGYSGHSSLLSDSFSTGQVVGGEATGGLTGSNSFNNLITRSYSSSEVVGSGDNVGGLVGINYASRILEAYATGDVEGGYKVGGLVGYLQGDNASWLTDVYATGDAIGEYDYVGGLIGEGTNATITNAYAVGVVQGDSYLGGLVGIQSGLNVFNSYYNSETTGQSDTGKGEPKTTAELQQLATFTGWAIVADATIDQGFPLLTWRVQQSYLDDPTWVIGTKPPAFSVTPDAGAGGSISPGSVQSIPNGATTSFTISPDDGYAIAGVTGCGGSLLGNIYTTAAITQACNVIATFQLTAVDPVDPDPVDPEPILPVLIEGDYFDAPQIVASHRLTRRDPQSEAVLSITRAHSEVPNSTTLVDDENPDNPSVITAADIVTEGRTITLQAEAYGDGRAVHRVLLITEGSENEIITQAASRFTGAFTLIEEQGRVTTWAPLPQINGHQWRAVVETQPDGESRLWYEVCEAQCDNELNWAHSSVTLPGDQAFEAGNEIEVEEDILEGVQMRIKTNVTREIHF</sequence>
<evidence type="ECO:0000256" key="1">
    <source>
        <dbReference type="ARBA" id="ARBA00022441"/>
    </source>
</evidence>
<dbReference type="Proteomes" id="UP000182146">
    <property type="component" value="Unassembled WGS sequence"/>
</dbReference>
<gene>
    <name evidence="4" type="ORF">SAMN05660860_02323</name>
</gene>
<evidence type="ECO:0000259" key="3">
    <source>
        <dbReference type="PROSITE" id="PS50093"/>
    </source>
</evidence>
<name>A0A1G9SCG8_9BACT</name>
<dbReference type="RefSeq" id="WP_074669560.1">
    <property type="nucleotide sequence ID" value="NZ_FNGU01000005.1"/>
</dbReference>
<dbReference type="STRING" id="392333.SAMN05660860_02323"/>
<protein>
    <submittedName>
        <fullName evidence="4">The GLUG motif-containing protein</fullName>
    </submittedName>
</protein>
<dbReference type="SUPFAM" id="SSF117281">
    <property type="entry name" value="Kelch motif"/>
    <property type="match status" value="1"/>
</dbReference>
<proteinExistence type="predicted"/>
<dbReference type="InterPro" id="IPR013783">
    <property type="entry name" value="Ig-like_fold"/>
</dbReference>
<reference evidence="4 5" key="1">
    <citation type="submission" date="2016-10" db="EMBL/GenBank/DDBJ databases">
        <authorList>
            <person name="de Groot N.N."/>
        </authorList>
    </citation>
    <scope>NUCLEOTIDE SEQUENCE [LARGE SCALE GENOMIC DNA]</scope>
    <source>
        <strain evidence="4 5">DSM 17813</strain>
    </source>
</reference>
<dbReference type="InterPro" id="IPR035986">
    <property type="entry name" value="PKD_dom_sf"/>
</dbReference>
<dbReference type="Gene3D" id="2.130.10.80">
    <property type="entry name" value="Galactose oxidase/kelch, beta-propeller"/>
    <property type="match status" value="1"/>
</dbReference>
<dbReference type="Pfam" id="PF24681">
    <property type="entry name" value="Kelch_KLHDC2_KLHL20_DRC7"/>
    <property type="match status" value="1"/>
</dbReference>
<dbReference type="PANTHER" id="PTHR46228">
    <property type="entry name" value="KELCH DOMAIN-CONTAINING PROTEIN"/>
    <property type="match status" value="1"/>
</dbReference>